<dbReference type="InterPro" id="IPR045860">
    <property type="entry name" value="Snake_toxin-like_sf"/>
</dbReference>
<dbReference type="PANTHER" id="PTHR20914:SF40">
    <property type="entry name" value="UROKINASE PLASMINOGEN ACTIVATOR SURFACE RECEPTOR-LIKE"/>
    <property type="match status" value="1"/>
</dbReference>
<keyword evidence="3" id="KW-1185">Reference proteome</keyword>
<dbReference type="OMA" id="VYTHECV"/>
<dbReference type="KEGG" id="xla:121395643"/>
<sequence>MVSFSILLLVLISSTATVYTHECVQCTGTSLTADAKTLDCTASKSKCLNHQDHCVTRYYDMKHINGKLIQGFIVRECGTMHDCFDTILFRNETVELSMSAQCCALDICEIKDPSFKNKTSKNPVSCKVCYDDGQGECNTNTTMKCTGEDSKCASISYKSTDANNKVAQQFFMRGCAQEKKCGNQTLTAKINNIAYEFHYYCDACASLRFSPVMLVLAALSFIKLI</sequence>
<proteinExistence type="predicted"/>
<organism evidence="3 4">
    <name type="scientific">Xenopus laevis</name>
    <name type="common">African clawed frog</name>
    <dbReference type="NCBI Taxonomy" id="8355"/>
    <lineage>
        <taxon>Eukaryota</taxon>
        <taxon>Metazoa</taxon>
        <taxon>Chordata</taxon>
        <taxon>Craniata</taxon>
        <taxon>Vertebrata</taxon>
        <taxon>Euteleostomi</taxon>
        <taxon>Amphibia</taxon>
        <taxon>Batrachia</taxon>
        <taxon>Anura</taxon>
        <taxon>Pipoidea</taxon>
        <taxon>Pipidae</taxon>
        <taxon>Xenopodinae</taxon>
        <taxon>Xenopus</taxon>
        <taxon>Xenopus</taxon>
    </lineage>
</organism>
<accession>A0A1L8FP00</accession>
<evidence type="ECO:0000256" key="2">
    <source>
        <dbReference type="ARBA" id="ARBA00022525"/>
    </source>
</evidence>
<name>A0A1L8FP00_XENLA</name>
<dbReference type="RefSeq" id="XP_041425614.1">
    <property type="nucleotide sequence ID" value="XM_041569680.1"/>
</dbReference>
<dbReference type="PANTHER" id="PTHR20914">
    <property type="entry name" value="LY6/PLAUR DOMAIN-CONTAINING PROTEIN 8"/>
    <property type="match status" value="1"/>
</dbReference>
<dbReference type="GeneID" id="121395643"/>
<keyword evidence="2" id="KW-0964">Secreted</keyword>
<dbReference type="Proteomes" id="UP000186698">
    <property type="component" value="Chromosome 7L"/>
</dbReference>
<reference evidence="4" key="1">
    <citation type="submission" date="2025-08" db="UniProtKB">
        <authorList>
            <consortium name="RefSeq"/>
        </authorList>
    </citation>
    <scope>IDENTIFICATION</scope>
    <source>
        <strain evidence="4">J_2021</strain>
        <tissue evidence="4">Erythrocytes</tissue>
    </source>
</reference>
<dbReference type="AlphaFoldDB" id="A0A1L8FP00"/>
<comment type="subcellular location">
    <subcellularLocation>
        <location evidence="1">Secreted</location>
    </subcellularLocation>
</comment>
<dbReference type="SUPFAM" id="SSF57302">
    <property type="entry name" value="Snake toxin-like"/>
    <property type="match status" value="2"/>
</dbReference>
<dbReference type="Gene3D" id="2.10.60.10">
    <property type="entry name" value="CD59"/>
    <property type="match status" value="2"/>
</dbReference>
<evidence type="ECO:0000313" key="4">
    <source>
        <dbReference type="RefSeq" id="XP_041425614.1"/>
    </source>
</evidence>
<protein>
    <submittedName>
        <fullName evidence="4">Uncharacterized protein LOC121395643</fullName>
    </submittedName>
</protein>
<evidence type="ECO:0000313" key="3">
    <source>
        <dbReference type="Proteomes" id="UP000186698"/>
    </source>
</evidence>
<dbReference type="OrthoDB" id="10353703at2759"/>
<gene>
    <name evidence="4" type="primary">LOC121395643</name>
</gene>
<dbReference type="GO" id="GO:0005576">
    <property type="term" value="C:extracellular region"/>
    <property type="evidence" value="ECO:0007669"/>
    <property type="project" value="UniProtKB-SubCell"/>
</dbReference>
<dbReference type="PaxDb" id="8355-A0A1L8FP00"/>
<evidence type="ECO:0000256" key="1">
    <source>
        <dbReference type="ARBA" id="ARBA00004613"/>
    </source>
</evidence>
<dbReference type="InterPro" id="IPR050918">
    <property type="entry name" value="CNF-like_PLA2_Inhibitor"/>
</dbReference>